<proteinExistence type="predicted"/>
<keyword evidence="1" id="KW-1133">Transmembrane helix</keyword>
<dbReference type="AlphaFoldDB" id="A0AAD2JPX7"/>
<dbReference type="EMBL" id="CAKOGP040002402">
    <property type="protein sequence ID" value="CAJ1968702.1"/>
    <property type="molecule type" value="Genomic_DNA"/>
</dbReference>
<evidence type="ECO:0000313" key="3">
    <source>
        <dbReference type="Proteomes" id="UP001295423"/>
    </source>
</evidence>
<evidence type="ECO:0008006" key="4">
    <source>
        <dbReference type="Google" id="ProtNLM"/>
    </source>
</evidence>
<reference evidence="2" key="1">
    <citation type="submission" date="2023-08" db="EMBL/GenBank/DDBJ databases">
        <authorList>
            <person name="Audoor S."/>
            <person name="Bilcke G."/>
        </authorList>
    </citation>
    <scope>NUCLEOTIDE SEQUENCE</scope>
</reference>
<gene>
    <name evidence="2" type="ORF">CYCCA115_LOCUS23360</name>
</gene>
<feature type="transmembrane region" description="Helical" evidence="1">
    <location>
        <begin position="54"/>
        <end position="74"/>
    </location>
</feature>
<dbReference type="Proteomes" id="UP001295423">
    <property type="component" value="Unassembled WGS sequence"/>
</dbReference>
<evidence type="ECO:0000313" key="2">
    <source>
        <dbReference type="EMBL" id="CAJ1968702.1"/>
    </source>
</evidence>
<sequence>MYFAMAIDDLHAQHAMHDFYSTNAGGGNHNGNGNGNGNNNGGVPKLVSESTQQWMLILLVVVSFALMGYVFTLVQEQERKEQKNK</sequence>
<keyword evidence="1" id="KW-0812">Transmembrane</keyword>
<evidence type="ECO:0000256" key="1">
    <source>
        <dbReference type="SAM" id="Phobius"/>
    </source>
</evidence>
<accession>A0AAD2JPX7</accession>
<comment type="caution">
    <text evidence="2">The sequence shown here is derived from an EMBL/GenBank/DDBJ whole genome shotgun (WGS) entry which is preliminary data.</text>
</comment>
<keyword evidence="3" id="KW-1185">Reference proteome</keyword>
<name>A0AAD2JPX7_9STRA</name>
<protein>
    <recommendedName>
        <fullName evidence="4">Transmembrane protein</fullName>
    </recommendedName>
</protein>
<keyword evidence="1" id="KW-0472">Membrane</keyword>
<organism evidence="2 3">
    <name type="scientific">Cylindrotheca closterium</name>
    <dbReference type="NCBI Taxonomy" id="2856"/>
    <lineage>
        <taxon>Eukaryota</taxon>
        <taxon>Sar</taxon>
        <taxon>Stramenopiles</taxon>
        <taxon>Ochrophyta</taxon>
        <taxon>Bacillariophyta</taxon>
        <taxon>Bacillariophyceae</taxon>
        <taxon>Bacillariophycidae</taxon>
        <taxon>Bacillariales</taxon>
        <taxon>Bacillariaceae</taxon>
        <taxon>Cylindrotheca</taxon>
    </lineage>
</organism>